<name>C8XES4_NAKMY</name>
<dbReference type="HOGENOM" id="CLU_2586038_0_0_11"/>
<organism evidence="1 2">
    <name type="scientific">Nakamurella multipartita (strain ATCC 700099 / DSM 44233 / CIP 104796 / JCM 9543 / NBRC 105858 / Y-104)</name>
    <name type="common">Microsphaera multipartita</name>
    <dbReference type="NCBI Taxonomy" id="479431"/>
    <lineage>
        <taxon>Bacteria</taxon>
        <taxon>Bacillati</taxon>
        <taxon>Actinomycetota</taxon>
        <taxon>Actinomycetes</taxon>
        <taxon>Nakamurellales</taxon>
        <taxon>Nakamurellaceae</taxon>
        <taxon>Nakamurella</taxon>
    </lineage>
</organism>
<protein>
    <submittedName>
        <fullName evidence="1">Uncharacterized protein</fullName>
    </submittedName>
</protein>
<dbReference type="Gene3D" id="3.40.50.620">
    <property type="entry name" value="HUPs"/>
    <property type="match status" value="1"/>
</dbReference>
<dbReference type="RefSeq" id="WP_015748680.1">
    <property type="nucleotide sequence ID" value="NC_013235.1"/>
</dbReference>
<sequence length="80" mass="8577">MSAGIQALSELGASVDGDIGVQDPVKAVGHCLAAGTYEEIIVSTLPKTVSRWLLQDVPHRIQRKFKIPVTTVTAREGFTT</sequence>
<reference evidence="2" key="1">
    <citation type="submission" date="2009-09" db="EMBL/GenBank/DDBJ databases">
        <title>The complete genome of Nakamurella multipartita DSM 44233.</title>
        <authorList>
            <consortium name="US DOE Joint Genome Institute (JGI-PGF)"/>
            <person name="Lucas S."/>
            <person name="Copeland A."/>
            <person name="Lapidus A."/>
            <person name="Glavina del Rio T."/>
            <person name="Dalin E."/>
            <person name="Tice H."/>
            <person name="Bruce D."/>
            <person name="Goodwin L."/>
            <person name="Pitluck S."/>
            <person name="Kyrpides N."/>
            <person name="Mavromatis K."/>
            <person name="Ivanova N."/>
            <person name="Ovchinnikova G."/>
            <person name="Sims D."/>
            <person name="Meincke L."/>
            <person name="Brettin T."/>
            <person name="Detter J.C."/>
            <person name="Han C."/>
            <person name="Larimer F."/>
            <person name="Land M."/>
            <person name="Hauser L."/>
            <person name="Markowitz V."/>
            <person name="Cheng J.-F."/>
            <person name="Hugenholtz P."/>
            <person name="Woyke T."/>
            <person name="Wu D."/>
            <person name="Klenk H.-P."/>
            <person name="Eisen J.A."/>
        </authorList>
    </citation>
    <scope>NUCLEOTIDE SEQUENCE [LARGE SCALE GENOMIC DNA]</scope>
    <source>
        <strain evidence="2">ATCC 700099 / DSM 44233 / CIP 104796 / JCM 9543 / NBRC 105858 / Y-104</strain>
    </source>
</reference>
<gene>
    <name evidence="1" type="ordered locus">Namu_3500</name>
</gene>
<proteinExistence type="predicted"/>
<dbReference type="OrthoDB" id="5184682at2"/>
<dbReference type="InterPro" id="IPR014729">
    <property type="entry name" value="Rossmann-like_a/b/a_fold"/>
</dbReference>
<dbReference type="AlphaFoldDB" id="C8XES4"/>
<evidence type="ECO:0000313" key="1">
    <source>
        <dbReference type="EMBL" id="ACV79825.1"/>
    </source>
</evidence>
<keyword evidence="2" id="KW-1185">Reference proteome</keyword>
<accession>C8XES4</accession>
<evidence type="ECO:0000313" key="2">
    <source>
        <dbReference type="Proteomes" id="UP000002218"/>
    </source>
</evidence>
<dbReference type="InParanoid" id="C8XES4"/>
<dbReference type="KEGG" id="nml:Namu_3500"/>
<dbReference type="EMBL" id="CP001737">
    <property type="protein sequence ID" value="ACV79825.1"/>
    <property type="molecule type" value="Genomic_DNA"/>
</dbReference>
<dbReference type="SUPFAM" id="SSF52402">
    <property type="entry name" value="Adenine nucleotide alpha hydrolases-like"/>
    <property type="match status" value="1"/>
</dbReference>
<dbReference type="Proteomes" id="UP000002218">
    <property type="component" value="Chromosome"/>
</dbReference>
<reference evidence="1 2" key="2">
    <citation type="journal article" date="2010" name="Stand. Genomic Sci.">
        <title>Complete genome sequence of Nakamurella multipartita type strain (Y-104).</title>
        <authorList>
            <person name="Tice H."/>
            <person name="Mayilraj S."/>
            <person name="Sims D."/>
            <person name="Lapidus A."/>
            <person name="Nolan M."/>
            <person name="Lucas S."/>
            <person name="Glavina Del Rio T."/>
            <person name="Copeland A."/>
            <person name="Cheng J.F."/>
            <person name="Meincke L."/>
            <person name="Bruce D."/>
            <person name="Goodwin L."/>
            <person name="Pitluck S."/>
            <person name="Ivanova N."/>
            <person name="Mavromatis K."/>
            <person name="Ovchinnikova G."/>
            <person name="Pati A."/>
            <person name="Chen A."/>
            <person name="Palaniappan K."/>
            <person name="Land M."/>
            <person name="Hauser L."/>
            <person name="Chang Y.J."/>
            <person name="Jeffries C.D."/>
            <person name="Detter J.C."/>
            <person name="Brettin T."/>
            <person name="Rohde M."/>
            <person name="Goker M."/>
            <person name="Bristow J."/>
            <person name="Eisen J.A."/>
            <person name="Markowitz V."/>
            <person name="Hugenholtz P."/>
            <person name="Kyrpides N.C."/>
            <person name="Klenk H.P."/>
            <person name="Chen F."/>
        </authorList>
    </citation>
    <scope>NUCLEOTIDE SEQUENCE [LARGE SCALE GENOMIC DNA]</scope>
    <source>
        <strain evidence="2">ATCC 700099 / DSM 44233 / CIP 104796 / JCM 9543 / NBRC 105858 / Y-104</strain>
    </source>
</reference>